<evidence type="ECO:0000256" key="1">
    <source>
        <dbReference type="SAM" id="Phobius"/>
    </source>
</evidence>
<dbReference type="Gramene" id="OIT07391">
    <property type="protein sequence ID" value="OIT07391"/>
    <property type="gene ID" value="A4A49_63257"/>
</dbReference>
<evidence type="ECO:0000313" key="4">
    <source>
        <dbReference type="Proteomes" id="UP000187609"/>
    </source>
</evidence>
<gene>
    <name evidence="3" type="ORF">A4A49_63257</name>
</gene>
<feature type="non-terminal residue" evidence="3">
    <location>
        <position position="1"/>
    </location>
</feature>
<proteinExistence type="predicted"/>
<name>A0A1J6JCG4_NICAT</name>
<dbReference type="Pfam" id="PF13966">
    <property type="entry name" value="zf-RVT"/>
    <property type="match status" value="1"/>
</dbReference>
<organism evidence="3 4">
    <name type="scientific">Nicotiana attenuata</name>
    <name type="common">Coyote tobacco</name>
    <dbReference type="NCBI Taxonomy" id="49451"/>
    <lineage>
        <taxon>Eukaryota</taxon>
        <taxon>Viridiplantae</taxon>
        <taxon>Streptophyta</taxon>
        <taxon>Embryophyta</taxon>
        <taxon>Tracheophyta</taxon>
        <taxon>Spermatophyta</taxon>
        <taxon>Magnoliopsida</taxon>
        <taxon>eudicotyledons</taxon>
        <taxon>Gunneridae</taxon>
        <taxon>Pentapetalae</taxon>
        <taxon>asterids</taxon>
        <taxon>lamiids</taxon>
        <taxon>Solanales</taxon>
        <taxon>Solanaceae</taxon>
        <taxon>Nicotianoideae</taxon>
        <taxon>Nicotianeae</taxon>
        <taxon>Nicotiana</taxon>
    </lineage>
</organism>
<dbReference type="PANTHER" id="PTHR33116:SF84">
    <property type="entry name" value="RNA-DIRECTED DNA POLYMERASE"/>
    <property type="match status" value="1"/>
</dbReference>
<evidence type="ECO:0000259" key="2">
    <source>
        <dbReference type="Pfam" id="PF13966"/>
    </source>
</evidence>
<keyword evidence="1" id="KW-1133">Transmembrane helix</keyword>
<dbReference type="PANTHER" id="PTHR33116">
    <property type="entry name" value="REVERSE TRANSCRIPTASE ZINC-BINDING DOMAIN-CONTAINING PROTEIN-RELATED-RELATED"/>
    <property type="match status" value="1"/>
</dbReference>
<dbReference type="EMBL" id="MJEQ01037183">
    <property type="protein sequence ID" value="OIT07391.1"/>
    <property type="molecule type" value="Genomic_DNA"/>
</dbReference>
<feature type="transmembrane region" description="Helical" evidence="1">
    <location>
        <begin position="67"/>
        <end position="84"/>
    </location>
</feature>
<reference evidence="3" key="1">
    <citation type="submission" date="2016-11" db="EMBL/GenBank/DDBJ databases">
        <title>The genome of Nicotiana attenuata.</title>
        <authorList>
            <person name="Xu S."/>
            <person name="Brockmoeller T."/>
            <person name="Gaquerel E."/>
            <person name="Navarro A."/>
            <person name="Kuhl H."/>
            <person name="Gase K."/>
            <person name="Ling Z."/>
            <person name="Zhou W."/>
            <person name="Kreitzer C."/>
            <person name="Stanke M."/>
            <person name="Tang H."/>
            <person name="Lyons E."/>
            <person name="Pandey P."/>
            <person name="Pandey S.P."/>
            <person name="Timmermann B."/>
            <person name="Baldwin I.T."/>
        </authorList>
    </citation>
    <scope>NUCLEOTIDE SEQUENCE [LARGE SCALE GENOMIC DNA]</scope>
    <source>
        <strain evidence="3">UT</strain>
    </source>
</reference>
<sequence length="113" mass="13463">QKIGIQVAQVCVFCGQEEEIFEHLFFECSYTSDVWKRLLNWMGIQKQIQTWEEELQWVTYHARKKKGIGNIIVAVFGMLLHSLWRDRNSIRFQNGSTSAEQIWREITSYVHIK</sequence>
<protein>
    <recommendedName>
        <fullName evidence="2">Reverse transcriptase zinc-binding domain-containing protein</fullName>
    </recommendedName>
</protein>
<feature type="domain" description="Reverse transcriptase zinc-binding" evidence="2">
    <location>
        <begin position="1"/>
        <end position="35"/>
    </location>
</feature>
<dbReference type="Proteomes" id="UP000187609">
    <property type="component" value="Unassembled WGS sequence"/>
</dbReference>
<comment type="caution">
    <text evidence="3">The sequence shown here is derived from an EMBL/GenBank/DDBJ whole genome shotgun (WGS) entry which is preliminary data.</text>
</comment>
<dbReference type="AlphaFoldDB" id="A0A1J6JCG4"/>
<accession>A0A1J6JCG4</accession>
<evidence type="ECO:0000313" key="3">
    <source>
        <dbReference type="EMBL" id="OIT07391.1"/>
    </source>
</evidence>
<keyword evidence="4" id="KW-1185">Reference proteome</keyword>
<keyword evidence="1" id="KW-0472">Membrane</keyword>
<feature type="non-terminal residue" evidence="3">
    <location>
        <position position="113"/>
    </location>
</feature>
<dbReference type="InterPro" id="IPR026960">
    <property type="entry name" value="RVT-Znf"/>
</dbReference>
<keyword evidence="1" id="KW-0812">Transmembrane</keyword>